<name>A0A3S5YB56_RHOH1</name>
<reference evidence="1" key="1">
    <citation type="journal article" date="2010" name="PLoS Genet.">
        <title>The genome of a pathogenic rhodococcus: cooptive virulence underpinned by key gene acquisitions.</title>
        <authorList>
            <person name="Letek M."/>
            <person name="Gonzalez P."/>
            <person name="Macarthur I."/>
            <person name="Rodriguez H."/>
            <person name="Freeman T.C."/>
            <person name="Valero-Rello A."/>
            <person name="Blanco M."/>
            <person name="Buckley T."/>
            <person name="Cherevach I."/>
            <person name="Fahey R."/>
            <person name="Hapeshi A."/>
            <person name="Holdstock J."/>
            <person name="Leadon D."/>
            <person name="Navas J."/>
            <person name="Ocampo A."/>
            <person name="Quail M.A."/>
            <person name="Sanders M."/>
            <person name="Scortti M.M."/>
            <person name="Prescott J.F."/>
            <person name="Fogarty U."/>
            <person name="Meijer W.G."/>
            <person name="Parkhill J."/>
            <person name="Bentley S.D."/>
            <person name="Vazquez-Boland J.A."/>
        </authorList>
    </citation>
    <scope>NUCLEOTIDE SEQUENCE [LARGE SCALE GENOMIC DNA]</scope>
    <source>
        <strain evidence="1 2">103S</strain>
    </source>
</reference>
<dbReference type="RefSeq" id="WP_013417033.1">
    <property type="nucleotide sequence ID" value="NC_014659.1"/>
</dbReference>
<dbReference type="AlphaFoldDB" id="A0A3S5YB56"/>
<dbReference type="EMBL" id="FN563149">
    <property type="protein sequence ID" value="CBH49795.1"/>
    <property type="molecule type" value="Genomic_DNA"/>
</dbReference>
<evidence type="ECO:0000313" key="1">
    <source>
        <dbReference type="EMBL" id="CBH49795.1"/>
    </source>
</evidence>
<organism evidence="1">
    <name type="scientific">Rhodococcus hoagii (strain 103S)</name>
    <name type="common">Rhodococcus equi</name>
    <dbReference type="NCBI Taxonomy" id="685727"/>
    <lineage>
        <taxon>Bacteria</taxon>
        <taxon>Bacillati</taxon>
        <taxon>Actinomycetota</taxon>
        <taxon>Actinomycetes</taxon>
        <taxon>Mycobacteriales</taxon>
        <taxon>Nocardiaceae</taxon>
        <taxon>Prescottella</taxon>
    </lineage>
</organism>
<evidence type="ECO:0000313" key="2">
    <source>
        <dbReference type="Proteomes" id="UP000006892"/>
    </source>
</evidence>
<proteinExistence type="predicted"/>
<dbReference type="Proteomes" id="UP001154400">
    <property type="component" value="Chromosome"/>
</dbReference>
<sequence>MASIDNLLADITHCALLAECKGGGGGPCSTIVAVQDDVSLEQHQVPEPWTGRLDLARIVFVGSNPSIDPLEDYPGWGDDPEAIRAYFVERFDGGPGQIKDGRYSPSRDGGWGGAVRFWSSVRQRAFELLPDAVPGLDYALTEVVHCKSRGEIGVAGARSTCAERYFPSIVEHATSADVFVVFGVHAARAISDLFSIALDSGRRLAEIEAAGRRRFVVYLDHPAGGGAIKRLRTALTESDFEMVRRAVGGRGGWAVAEEFPLRLANSAKLYRFLTSDDPAVVPRDMPMRIAEYFDVVRSLSRHVGRSFTSQLEAEQSLFADLNGGGFGISAGLREIVLEAVLDAR</sequence>
<protein>
    <submittedName>
        <fullName evidence="1">Uncharacterized protein</fullName>
    </submittedName>
</protein>
<gene>
    <name evidence="1" type="ordered locus">REQ_38070</name>
</gene>
<accession>A0A3S5YB56</accession>
<dbReference type="KEGG" id="req:REQ_38070"/>